<dbReference type="EMBL" id="VSRR010027433">
    <property type="protein sequence ID" value="MPC68181.1"/>
    <property type="molecule type" value="Genomic_DNA"/>
</dbReference>
<reference evidence="2 3" key="1">
    <citation type="submission" date="2019-05" db="EMBL/GenBank/DDBJ databases">
        <title>Another draft genome of Portunus trituberculatus and its Hox gene families provides insights of decapod evolution.</title>
        <authorList>
            <person name="Jeong J.-H."/>
            <person name="Song I."/>
            <person name="Kim S."/>
            <person name="Choi T."/>
            <person name="Kim D."/>
            <person name="Ryu S."/>
            <person name="Kim W."/>
        </authorList>
    </citation>
    <scope>NUCLEOTIDE SEQUENCE [LARGE SCALE GENOMIC DNA]</scope>
    <source>
        <tissue evidence="2">Muscle</tissue>
    </source>
</reference>
<name>A0A5B7H6A0_PORTR</name>
<accession>A0A5B7H6A0</accession>
<protein>
    <submittedName>
        <fullName evidence="2">Uncharacterized protein</fullName>
    </submittedName>
</protein>
<feature type="compositionally biased region" description="Basic and acidic residues" evidence="1">
    <location>
        <begin position="122"/>
        <end position="141"/>
    </location>
</feature>
<gene>
    <name evidence="2" type="ORF">E2C01_062378</name>
</gene>
<dbReference type="Proteomes" id="UP000324222">
    <property type="component" value="Unassembled WGS sequence"/>
</dbReference>
<dbReference type="AlphaFoldDB" id="A0A5B7H6A0"/>
<evidence type="ECO:0000313" key="2">
    <source>
        <dbReference type="EMBL" id="MPC68181.1"/>
    </source>
</evidence>
<comment type="caution">
    <text evidence="2">The sequence shown here is derived from an EMBL/GenBank/DDBJ whole genome shotgun (WGS) entry which is preliminary data.</text>
</comment>
<keyword evidence="3" id="KW-1185">Reference proteome</keyword>
<organism evidence="2 3">
    <name type="scientific">Portunus trituberculatus</name>
    <name type="common">Swimming crab</name>
    <name type="synonym">Neptunus trituberculatus</name>
    <dbReference type="NCBI Taxonomy" id="210409"/>
    <lineage>
        <taxon>Eukaryota</taxon>
        <taxon>Metazoa</taxon>
        <taxon>Ecdysozoa</taxon>
        <taxon>Arthropoda</taxon>
        <taxon>Crustacea</taxon>
        <taxon>Multicrustacea</taxon>
        <taxon>Malacostraca</taxon>
        <taxon>Eumalacostraca</taxon>
        <taxon>Eucarida</taxon>
        <taxon>Decapoda</taxon>
        <taxon>Pleocyemata</taxon>
        <taxon>Brachyura</taxon>
        <taxon>Eubrachyura</taxon>
        <taxon>Portunoidea</taxon>
        <taxon>Portunidae</taxon>
        <taxon>Portuninae</taxon>
        <taxon>Portunus</taxon>
    </lineage>
</organism>
<proteinExistence type="predicted"/>
<feature type="region of interest" description="Disordered" evidence="1">
    <location>
        <begin position="100"/>
        <end position="158"/>
    </location>
</feature>
<sequence length="158" mass="17908">MTWLVFHLPSLSIPSLSRSPISSLCPSPLIYIEAPLPCFLTNTLHLCELKGHVPAIHNCPENTLPTVAANYMTRSLLIHHLFEQLQSLPVSYVASARIGRKRRDLRQGSRMKEEEAAGDGFIRLEKGRTTKEKAYARSEKKNRGRHRRPGPFEKIDPL</sequence>
<feature type="compositionally biased region" description="Basic and acidic residues" evidence="1">
    <location>
        <begin position="105"/>
        <end position="115"/>
    </location>
</feature>
<evidence type="ECO:0000313" key="3">
    <source>
        <dbReference type="Proteomes" id="UP000324222"/>
    </source>
</evidence>
<evidence type="ECO:0000256" key="1">
    <source>
        <dbReference type="SAM" id="MobiDB-lite"/>
    </source>
</evidence>